<feature type="signal peptide" evidence="2">
    <location>
        <begin position="1"/>
        <end position="25"/>
    </location>
</feature>
<gene>
    <name evidence="3" type="ORF">E6H00_12275</name>
</gene>
<name>A0A537JZ43_9BACT</name>
<dbReference type="EMBL" id="VBAK01000138">
    <property type="protein sequence ID" value="TMI88542.1"/>
    <property type="molecule type" value="Genomic_DNA"/>
</dbReference>
<organism evidence="3 4">
    <name type="scientific">Candidatus Segetimicrobium genomatis</name>
    <dbReference type="NCBI Taxonomy" id="2569760"/>
    <lineage>
        <taxon>Bacteria</taxon>
        <taxon>Bacillati</taxon>
        <taxon>Candidatus Sysuimicrobiota</taxon>
        <taxon>Candidatus Sysuimicrobiia</taxon>
        <taxon>Candidatus Sysuimicrobiales</taxon>
        <taxon>Candidatus Segetimicrobiaceae</taxon>
        <taxon>Candidatus Segetimicrobium</taxon>
    </lineage>
</organism>
<comment type="caution">
    <text evidence="3">The sequence shown here is derived from an EMBL/GenBank/DDBJ whole genome shotgun (WGS) entry which is preliminary data.</text>
</comment>
<feature type="chain" id="PRO_5021768126" description="Twin-arginine translocation signal domain-containing protein" evidence="2">
    <location>
        <begin position="26"/>
        <end position="103"/>
    </location>
</feature>
<evidence type="ECO:0000313" key="4">
    <source>
        <dbReference type="Proteomes" id="UP000318509"/>
    </source>
</evidence>
<accession>A0A537JZ43</accession>
<dbReference type="Proteomes" id="UP000318509">
    <property type="component" value="Unassembled WGS sequence"/>
</dbReference>
<sequence>MRRKEFLATIAGIAATLAASGAALAQTTYPNQTPPGQKPPTRGEYGSARNIRRVHQMLERAIDELQHDQRDYGGYRVKAIEALRQAREDLMEALKWDKSHPSK</sequence>
<evidence type="ECO:0000256" key="2">
    <source>
        <dbReference type="SAM" id="SignalP"/>
    </source>
</evidence>
<protein>
    <recommendedName>
        <fullName evidence="5">Twin-arginine translocation signal domain-containing protein</fullName>
    </recommendedName>
</protein>
<keyword evidence="2" id="KW-0732">Signal</keyword>
<proteinExistence type="predicted"/>
<feature type="region of interest" description="Disordered" evidence="1">
    <location>
        <begin position="26"/>
        <end position="46"/>
    </location>
</feature>
<dbReference type="AlphaFoldDB" id="A0A537JZ43"/>
<evidence type="ECO:0000313" key="3">
    <source>
        <dbReference type="EMBL" id="TMI88542.1"/>
    </source>
</evidence>
<evidence type="ECO:0000256" key="1">
    <source>
        <dbReference type="SAM" id="MobiDB-lite"/>
    </source>
</evidence>
<evidence type="ECO:0008006" key="5">
    <source>
        <dbReference type="Google" id="ProtNLM"/>
    </source>
</evidence>
<reference evidence="3 4" key="1">
    <citation type="journal article" date="2019" name="Nat. Microbiol.">
        <title>Mediterranean grassland soil C-N compound turnover is dependent on rainfall and depth, and is mediated by genomically divergent microorganisms.</title>
        <authorList>
            <person name="Diamond S."/>
            <person name="Andeer P.F."/>
            <person name="Li Z."/>
            <person name="Crits-Christoph A."/>
            <person name="Burstein D."/>
            <person name="Anantharaman K."/>
            <person name="Lane K.R."/>
            <person name="Thomas B.C."/>
            <person name="Pan C."/>
            <person name="Northen T.R."/>
            <person name="Banfield J.F."/>
        </authorList>
    </citation>
    <scope>NUCLEOTIDE SEQUENCE [LARGE SCALE GENOMIC DNA]</scope>
    <source>
        <strain evidence="3">NP_3</strain>
    </source>
</reference>